<dbReference type="RefSeq" id="WP_147092503.1">
    <property type="nucleotide sequence ID" value="NZ_BJVC01000001.1"/>
</dbReference>
<sequence length="57" mass="6479">MNDETALIIRASALDLTVPEAYRDPVLRNLALLEHYAAILEAVDLPERLEPAFEYRP</sequence>
<gene>
    <name evidence="1" type="ORF">SSA02_07360</name>
</gene>
<accession>A0A511BNZ7</accession>
<dbReference type="InterPro" id="IPR025148">
    <property type="entry name" value="AtzG-like"/>
</dbReference>
<name>A0A511BNZ7_9PROT</name>
<reference evidence="1 2" key="1">
    <citation type="submission" date="2019-07" db="EMBL/GenBank/DDBJ databases">
        <title>Whole genome shotgun sequence of Swaminathania salitolerans NBRC 104436.</title>
        <authorList>
            <person name="Hosoyama A."/>
            <person name="Uohara A."/>
            <person name="Ohji S."/>
            <person name="Ichikawa N."/>
        </authorList>
    </citation>
    <scope>NUCLEOTIDE SEQUENCE [LARGE SCALE GENOMIC DNA]</scope>
    <source>
        <strain evidence="1 2">NBRC 104436</strain>
    </source>
</reference>
<comment type="caution">
    <text evidence="1">The sequence shown here is derived from an EMBL/GenBank/DDBJ whole genome shotgun (WGS) entry which is preliminary data.</text>
</comment>
<proteinExistence type="predicted"/>
<dbReference type="Proteomes" id="UP000321405">
    <property type="component" value="Unassembled WGS sequence"/>
</dbReference>
<evidence type="ECO:0000313" key="2">
    <source>
        <dbReference type="Proteomes" id="UP000321405"/>
    </source>
</evidence>
<evidence type="ECO:0000313" key="1">
    <source>
        <dbReference type="EMBL" id="GEL01573.1"/>
    </source>
</evidence>
<protein>
    <recommendedName>
        <fullName evidence="3">DUF4089 domain-containing protein</fullName>
    </recommendedName>
</protein>
<dbReference type="OrthoDB" id="7279118at2"/>
<dbReference type="AlphaFoldDB" id="A0A511BNZ7"/>
<dbReference type="Pfam" id="PF13318">
    <property type="entry name" value="AtzG-like"/>
    <property type="match status" value="1"/>
</dbReference>
<keyword evidence="2" id="KW-1185">Reference proteome</keyword>
<organism evidence="1 2">
    <name type="scientific">Swaminathania salitolerans</name>
    <dbReference type="NCBI Taxonomy" id="182838"/>
    <lineage>
        <taxon>Bacteria</taxon>
        <taxon>Pseudomonadati</taxon>
        <taxon>Pseudomonadota</taxon>
        <taxon>Alphaproteobacteria</taxon>
        <taxon>Acetobacterales</taxon>
        <taxon>Acetobacteraceae</taxon>
        <taxon>Swaminathania</taxon>
    </lineage>
</organism>
<dbReference type="EMBL" id="BJVC01000001">
    <property type="protein sequence ID" value="GEL01573.1"/>
    <property type="molecule type" value="Genomic_DNA"/>
</dbReference>
<evidence type="ECO:0008006" key="3">
    <source>
        <dbReference type="Google" id="ProtNLM"/>
    </source>
</evidence>